<feature type="domain" description="Ras-associating" evidence="3">
    <location>
        <begin position="1"/>
        <end position="82"/>
    </location>
</feature>
<keyword evidence="5" id="KW-1185">Reference proteome</keyword>
<feature type="compositionally biased region" description="Low complexity" evidence="2">
    <location>
        <begin position="308"/>
        <end position="319"/>
    </location>
</feature>
<feature type="compositionally biased region" description="Low complexity" evidence="2">
    <location>
        <begin position="135"/>
        <end position="148"/>
    </location>
</feature>
<proteinExistence type="predicted"/>
<keyword evidence="1" id="KW-0175">Coiled coil</keyword>
<accession>A0AAV6VD60</accession>
<feature type="compositionally biased region" description="Low complexity" evidence="2">
    <location>
        <begin position="80"/>
        <end position="90"/>
    </location>
</feature>
<dbReference type="PANTHER" id="PTHR15286:SF6">
    <property type="entry name" value="GH01133P"/>
    <property type="match status" value="1"/>
</dbReference>
<dbReference type="InterPro" id="IPR048944">
    <property type="entry name" value="RASSF8_RA"/>
</dbReference>
<dbReference type="Proteomes" id="UP000827092">
    <property type="component" value="Unassembled WGS sequence"/>
</dbReference>
<evidence type="ECO:0000256" key="1">
    <source>
        <dbReference type="SAM" id="Coils"/>
    </source>
</evidence>
<dbReference type="Pfam" id="PF21712">
    <property type="entry name" value="RASSF8-10_RA"/>
    <property type="match status" value="1"/>
</dbReference>
<feature type="compositionally biased region" description="Polar residues" evidence="2">
    <location>
        <begin position="295"/>
        <end position="307"/>
    </location>
</feature>
<dbReference type="CDD" id="cd16134">
    <property type="entry name" value="RA_RASSF8"/>
    <property type="match status" value="1"/>
</dbReference>
<feature type="compositionally biased region" description="Basic and acidic residues" evidence="2">
    <location>
        <begin position="170"/>
        <end position="180"/>
    </location>
</feature>
<gene>
    <name evidence="4" type="ORF">JTE90_000239</name>
</gene>
<dbReference type="EMBL" id="JAFNEN010000118">
    <property type="protein sequence ID" value="KAG8193606.1"/>
    <property type="molecule type" value="Genomic_DNA"/>
</dbReference>
<dbReference type="InterPro" id="IPR029071">
    <property type="entry name" value="Ubiquitin-like_domsf"/>
</dbReference>
<organism evidence="4 5">
    <name type="scientific">Oedothorax gibbosus</name>
    <dbReference type="NCBI Taxonomy" id="931172"/>
    <lineage>
        <taxon>Eukaryota</taxon>
        <taxon>Metazoa</taxon>
        <taxon>Ecdysozoa</taxon>
        <taxon>Arthropoda</taxon>
        <taxon>Chelicerata</taxon>
        <taxon>Arachnida</taxon>
        <taxon>Araneae</taxon>
        <taxon>Araneomorphae</taxon>
        <taxon>Entelegynae</taxon>
        <taxon>Araneoidea</taxon>
        <taxon>Linyphiidae</taxon>
        <taxon>Erigoninae</taxon>
        <taxon>Oedothorax</taxon>
    </lineage>
</organism>
<dbReference type="InterPro" id="IPR048945">
    <property type="entry name" value="RASSF8/10_RA"/>
</dbReference>
<dbReference type="SUPFAM" id="SSF54236">
    <property type="entry name" value="Ubiquitin-like"/>
    <property type="match status" value="1"/>
</dbReference>
<dbReference type="SMART" id="SM00314">
    <property type="entry name" value="RA"/>
    <property type="match status" value="1"/>
</dbReference>
<reference evidence="4 5" key="1">
    <citation type="journal article" date="2022" name="Nat. Ecol. Evol.">
        <title>A masculinizing supergene underlies an exaggerated male reproductive morph in a spider.</title>
        <authorList>
            <person name="Hendrickx F."/>
            <person name="De Corte Z."/>
            <person name="Sonet G."/>
            <person name="Van Belleghem S.M."/>
            <person name="Kostlbacher S."/>
            <person name="Vangestel C."/>
        </authorList>
    </citation>
    <scope>NUCLEOTIDE SEQUENCE [LARGE SCALE GENOMIC DNA]</scope>
    <source>
        <strain evidence="4">W744_W776</strain>
    </source>
</reference>
<evidence type="ECO:0000256" key="2">
    <source>
        <dbReference type="SAM" id="MobiDB-lite"/>
    </source>
</evidence>
<dbReference type="Gene3D" id="3.10.20.90">
    <property type="entry name" value="Phosphatidylinositol 3-kinase Catalytic Subunit, Chain A, domain 1"/>
    <property type="match status" value="1"/>
</dbReference>
<feature type="coiled-coil region" evidence="1">
    <location>
        <begin position="370"/>
        <end position="425"/>
    </location>
</feature>
<name>A0AAV6VD60_9ARAC</name>
<dbReference type="GO" id="GO:0007165">
    <property type="term" value="P:signal transduction"/>
    <property type="evidence" value="ECO:0007669"/>
    <property type="project" value="InterPro"/>
</dbReference>
<feature type="compositionally biased region" description="Basic and acidic residues" evidence="2">
    <location>
        <begin position="285"/>
        <end position="294"/>
    </location>
</feature>
<feature type="region of interest" description="Disordered" evidence="2">
    <location>
        <begin position="495"/>
        <end position="515"/>
    </location>
</feature>
<feature type="compositionally biased region" description="Basic and acidic residues" evidence="2">
    <location>
        <begin position="495"/>
        <end position="510"/>
    </location>
</feature>
<protein>
    <recommendedName>
        <fullName evidence="3">Ras-associating domain-containing protein</fullName>
    </recommendedName>
</protein>
<dbReference type="InterPro" id="IPR000159">
    <property type="entry name" value="RA_dom"/>
</dbReference>
<comment type="caution">
    <text evidence="4">The sequence shown here is derived from an EMBL/GenBank/DDBJ whole genome shotgun (WGS) entry which is preliminary data.</text>
</comment>
<feature type="compositionally biased region" description="Polar residues" evidence="2">
    <location>
        <begin position="267"/>
        <end position="281"/>
    </location>
</feature>
<evidence type="ECO:0000259" key="3">
    <source>
        <dbReference type="PROSITE" id="PS50200"/>
    </source>
</evidence>
<dbReference type="InterPro" id="IPR033593">
    <property type="entry name" value="N-RASSF"/>
</dbReference>
<feature type="region of interest" description="Disordered" evidence="2">
    <location>
        <begin position="135"/>
        <end position="320"/>
    </location>
</feature>
<evidence type="ECO:0000313" key="4">
    <source>
        <dbReference type="EMBL" id="KAG8193606.1"/>
    </source>
</evidence>
<sequence>MELKVWVDGIQRVVCGVTEASTCQDVVYALAHATGQTGRFTLVEKWRNSERLLAPQEQPLKVLTKWGEYANDVHFLMRKSSSGDTKSSSGNNQTQNNKRQHDFLSSFSSTTSCSSNRQKIPTNNKELKKSLTFSCGHGSSGSVSSENSTPPIIAECAPPNCETSTNRNIKNRESRSKQDLPKGVVRGIPQRPRDSESPNSTSSKIERPKYPPSYDEAVSRSSGRFPASHLNFATTTSTHSQDEESPSSKRPHLSSRTEQFSPIDRGPSSSQLQNHPRQPNSHKSHIIDQTRDFNSRSPDQVSISNRTKSPSKSPEKSLPIIHNSISEDSLKLKKSLSAKLEIDKHINNESKDIPPKNNLQPDDLAHDPQYQDLLRLVSLQREKLDNQQSELSQFDAEIVYWETRLQEQEEKLSQLQEEVCHLERTHHEQEGELIQLDRRSFSEEVDLGRQEERTLRSELTLARSQLANCETELLQCRQRIRLLLEDIAEERRLKSMKEEQERKEQEEQERALQTQISTVQQQITDKLAEEDSQKDVTEQAKQELQDLESRLEDKQKEMEKLMSEIRDANLRSLSLIPSEEGKFVLEGNFYNRPGSTRKIIGSPRQLENAVPTNKNPHGVWV</sequence>
<dbReference type="PANTHER" id="PTHR15286">
    <property type="entry name" value="RAS-ASSOCIATING DOMAIN CONTAINING PROTEIN"/>
    <property type="match status" value="1"/>
</dbReference>
<dbReference type="PROSITE" id="PS50200">
    <property type="entry name" value="RA"/>
    <property type="match status" value="1"/>
</dbReference>
<evidence type="ECO:0000313" key="5">
    <source>
        <dbReference type="Proteomes" id="UP000827092"/>
    </source>
</evidence>
<feature type="region of interest" description="Disordered" evidence="2">
    <location>
        <begin position="80"/>
        <end position="100"/>
    </location>
</feature>
<dbReference type="AlphaFoldDB" id="A0AAV6VD60"/>